<dbReference type="RefSeq" id="WP_251937522.1">
    <property type="nucleotide sequence ID" value="NZ_CP098747.1"/>
</dbReference>
<protein>
    <submittedName>
        <fullName evidence="3">Pilus assembly protein</fullName>
    </submittedName>
</protein>
<accession>A0ABY4W7A1</accession>
<organism evidence="3 4">
    <name type="scientific">Sneathiella marina</name>
    <dbReference type="NCBI Taxonomy" id="2950108"/>
    <lineage>
        <taxon>Bacteria</taxon>
        <taxon>Pseudomonadati</taxon>
        <taxon>Pseudomonadota</taxon>
        <taxon>Alphaproteobacteria</taxon>
        <taxon>Sneathiellales</taxon>
        <taxon>Sneathiellaceae</taxon>
        <taxon>Sneathiella</taxon>
    </lineage>
</organism>
<dbReference type="EMBL" id="CP098747">
    <property type="protein sequence ID" value="USG63043.1"/>
    <property type="molecule type" value="Genomic_DNA"/>
</dbReference>
<reference evidence="3" key="1">
    <citation type="submission" date="2022-06" db="EMBL/GenBank/DDBJ databases">
        <title>Sneathiella actinostolidae sp. nov., isolated from a sea anemonein the Western Pacific Ocean.</title>
        <authorList>
            <person name="Wei M.J."/>
        </authorList>
    </citation>
    <scope>NUCLEOTIDE SEQUENCE</scope>
    <source>
        <strain evidence="3">PHK-P5</strain>
    </source>
</reference>
<dbReference type="InterPro" id="IPR012495">
    <property type="entry name" value="TadE-like_dom"/>
</dbReference>
<keyword evidence="4" id="KW-1185">Reference proteome</keyword>
<evidence type="ECO:0000259" key="2">
    <source>
        <dbReference type="Pfam" id="PF07811"/>
    </source>
</evidence>
<name>A0ABY4W7A1_9PROT</name>
<dbReference type="Pfam" id="PF07811">
    <property type="entry name" value="TadE"/>
    <property type="match status" value="1"/>
</dbReference>
<keyword evidence="1" id="KW-0812">Transmembrane</keyword>
<evidence type="ECO:0000313" key="3">
    <source>
        <dbReference type="EMBL" id="USG63043.1"/>
    </source>
</evidence>
<feature type="domain" description="TadE-like" evidence="2">
    <location>
        <begin position="12"/>
        <end position="47"/>
    </location>
</feature>
<sequence>MRTLQQFGSGEGSVIVEYAIIAPILFALVFAVVDFSRIFLAKSYATDTLVELSNYYRYEMSPDALKSVSLSHLQAKAQSLSGAKLGGLANMGDVSVSLSTYRNISDLVNGMEGKNTDLFGGAGDLVKYNLHYTVSPLTPFADYLYPSAALLNTVTLVLKNGT</sequence>
<evidence type="ECO:0000313" key="4">
    <source>
        <dbReference type="Proteomes" id="UP001056291"/>
    </source>
</evidence>
<evidence type="ECO:0000256" key="1">
    <source>
        <dbReference type="SAM" id="Phobius"/>
    </source>
</evidence>
<keyword evidence="1" id="KW-0472">Membrane</keyword>
<keyword evidence="1" id="KW-1133">Transmembrane helix</keyword>
<gene>
    <name evidence="3" type="ORF">NBZ79_08630</name>
</gene>
<proteinExistence type="predicted"/>
<dbReference type="Proteomes" id="UP001056291">
    <property type="component" value="Chromosome"/>
</dbReference>
<feature type="transmembrane region" description="Helical" evidence="1">
    <location>
        <begin position="12"/>
        <end position="33"/>
    </location>
</feature>